<evidence type="ECO:0000313" key="1">
    <source>
        <dbReference type="EMBL" id="CAK5075570.1"/>
    </source>
</evidence>
<proteinExistence type="predicted"/>
<sequence length="459" mass="52769">MIFAREPYLLHLLAGSETITALDAAKSLLDSGYNDPNEREPTDNISPLHVAAAWNNLAMCQLLIHYGADVNARDIDKRRPVDVADKQCKQFLLRLQKRRRTDKSKFRKVLSYLFRGICASSSAANKSVLIDSPRKDVATSRKSCIANIHINDRKDKRLKYPTTVFVRPMPSAPRRTSSLINEEFLTSDNTDDGREIENKITENEDKPHENELNENDEKSQEQENKEDEEEIEEGFEVLDPAEEAAVKKQMEQEEELCKQFSALKLDDLKARLRCKNFKTGPMDARNRKVYEAKLAKLEVRPSKENGDRVSIRNYCPVLQKFILNVERANSADNQKIGQAEELLLRNHFTQSTPKQERTEKLKRILQLWDRGEGVISMHLFHNIHSAEAFIREGAMIEAIGTSNLTNIVRGTFPEIASNWTRQQITEFGSLLLHKAFVIFLNERCRPIFEADINEMDGRW</sequence>
<reference evidence="1" key="1">
    <citation type="submission" date="2023-11" db="EMBL/GenBank/DDBJ databases">
        <authorList>
            <person name="Poullet M."/>
        </authorList>
    </citation>
    <scope>NUCLEOTIDE SEQUENCE</scope>
    <source>
        <strain evidence="1">E1834</strain>
    </source>
</reference>
<keyword evidence="2" id="KW-1185">Reference proteome</keyword>
<protein>
    <submittedName>
        <fullName evidence="1">Uncharacterized protein</fullName>
    </submittedName>
</protein>
<name>A0ACB0Z9D8_MELEN</name>
<gene>
    <name evidence="1" type="ORF">MENTE1834_LOCUS22388</name>
</gene>
<comment type="caution">
    <text evidence="1">The sequence shown here is derived from an EMBL/GenBank/DDBJ whole genome shotgun (WGS) entry which is preliminary data.</text>
</comment>
<dbReference type="EMBL" id="CAVMJV010000028">
    <property type="protein sequence ID" value="CAK5075570.1"/>
    <property type="molecule type" value="Genomic_DNA"/>
</dbReference>
<evidence type="ECO:0000313" key="2">
    <source>
        <dbReference type="Proteomes" id="UP001497535"/>
    </source>
</evidence>
<dbReference type="Proteomes" id="UP001497535">
    <property type="component" value="Unassembled WGS sequence"/>
</dbReference>
<organism evidence="1 2">
    <name type="scientific">Meloidogyne enterolobii</name>
    <name type="common">Root-knot nematode worm</name>
    <name type="synonym">Meloidogyne mayaguensis</name>
    <dbReference type="NCBI Taxonomy" id="390850"/>
    <lineage>
        <taxon>Eukaryota</taxon>
        <taxon>Metazoa</taxon>
        <taxon>Ecdysozoa</taxon>
        <taxon>Nematoda</taxon>
        <taxon>Chromadorea</taxon>
        <taxon>Rhabditida</taxon>
        <taxon>Tylenchina</taxon>
        <taxon>Tylenchomorpha</taxon>
        <taxon>Tylenchoidea</taxon>
        <taxon>Meloidogynidae</taxon>
        <taxon>Meloidogyninae</taxon>
        <taxon>Meloidogyne</taxon>
    </lineage>
</organism>
<accession>A0ACB0Z9D8</accession>